<dbReference type="Proteomes" id="UP000326953">
    <property type="component" value="Unassembled WGS sequence"/>
</dbReference>
<dbReference type="Pfam" id="PF20192">
    <property type="entry name" value="DUF6555"/>
    <property type="match status" value="1"/>
</dbReference>
<dbReference type="RefSeq" id="WP_224791385.1">
    <property type="nucleotide sequence ID" value="NZ_CABVHK010000011.1"/>
</dbReference>
<dbReference type="EMBL" id="CABVHK010000011">
    <property type="protein sequence ID" value="VVN05448.1"/>
    <property type="molecule type" value="Genomic_DNA"/>
</dbReference>
<protein>
    <submittedName>
        <fullName evidence="1">Uncharacterized protein</fullName>
    </submittedName>
</protein>
<dbReference type="AlphaFoldDB" id="A0A5E6UKS6"/>
<evidence type="ECO:0000313" key="2">
    <source>
        <dbReference type="Proteomes" id="UP000326953"/>
    </source>
</evidence>
<organism evidence="1 2">
    <name type="scientific">Pseudomonas fluorescens</name>
    <dbReference type="NCBI Taxonomy" id="294"/>
    <lineage>
        <taxon>Bacteria</taxon>
        <taxon>Pseudomonadati</taxon>
        <taxon>Pseudomonadota</taxon>
        <taxon>Gammaproteobacteria</taxon>
        <taxon>Pseudomonadales</taxon>
        <taxon>Pseudomonadaceae</taxon>
        <taxon>Pseudomonas</taxon>
    </lineage>
</organism>
<gene>
    <name evidence="1" type="ORF">PS662_03573</name>
</gene>
<proteinExistence type="predicted"/>
<dbReference type="InterPro" id="IPR046685">
    <property type="entry name" value="DUF6555"/>
</dbReference>
<sequence>MRSRHFEITYCLNNVRRMFVQPDTHMTDEDAWYYACLHAGVGLLYGEDDAVDNHARLLEHAEKSELTHVKWEELPST</sequence>
<name>A0A5E6UKS6_PSEFL</name>
<reference evidence="1 2" key="1">
    <citation type="submission" date="2019-09" db="EMBL/GenBank/DDBJ databases">
        <authorList>
            <person name="Chandra G."/>
            <person name="Truman W A."/>
        </authorList>
    </citation>
    <scope>NUCLEOTIDE SEQUENCE [LARGE SCALE GENOMIC DNA]</scope>
    <source>
        <strain evidence="1">PS662</strain>
    </source>
</reference>
<accession>A0A5E6UKS6</accession>
<evidence type="ECO:0000313" key="1">
    <source>
        <dbReference type="EMBL" id="VVN05448.1"/>
    </source>
</evidence>